<protein>
    <submittedName>
        <fullName evidence="8">Inhibitor of apoptosis-promoting Bax1</fullName>
    </submittedName>
</protein>
<dbReference type="GO" id="GO:0005886">
    <property type="term" value="C:plasma membrane"/>
    <property type="evidence" value="ECO:0007669"/>
    <property type="project" value="TreeGrafter"/>
</dbReference>
<feature type="transmembrane region" description="Helical" evidence="6">
    <location>
        <begin position="261"/>
        <end position="279"/>
    </location>
</feature>
<reference evidence="8 9" key="1">
    <citation type="journal article" date="2017" name="BMC Genomics">
        <title>Comparative genomic and phylogenomic analyses of the Bifidobacteriaceae family.</title>
        <authorList>
            <person name="Lugli G.A."/>
            <person name="Milani C."/>
            <person name="Turroni F."/>
            <person name="Duranti S."/>
            <person name="Mancabelli L."/>
            <person name="Mangifesta M."/>
            <person name="Ferrario C."/>
            <person name="Modesto M."/>
            <person name="Mattarelli P."/>
            <person name="Jiri K."/>
            <person name="van Sinderen D."/>
            <person name="Ventura M."/>
        </authorList>
    </citation>
    <scope>NUCLEOTIDE SEQUENCE [LARGE SCALE GENOMIC DNA]</scope>
    <source>
        <strain evidence="8 9">LMG 21773</strain>
    </source>
</reference>
<sequence>MSNPVNPNNGFNNGYGSNNRTNGYNNYNQPYASNGQNNGQPYQTDNSYSNAQPQYGAYAPQGNAYPNNGFANNGYQQNAYSQNTYEQTAYNPNPVNAAVRSAYQVTEKDANTAVTRTYGLMALGLLVSFGVAYLSYVSGIAARFYMASGIIGPLVLFAAIMMISISLSAKIQTMKVGTAYALFFTFAALMGLDLSSIFFVYSPMGILAALVLCSVFFLALTMIGLTTRKNMLGTGKILMTALIVLIVAQVVISFLPFNSSMMRLICLIGVALFSFMTVRDAQMTRALLAQVNDEAMLQRVSILAALNLFLDFINLFQYLLYLFNSSDN</sequence>
<dbReference type="EMBL" id="MWWU01000002">
    <property type="protein sequence ID" value="OZG56157.1"/>
    <property type="molecule type" value="Genomic_DNA"/>
</dbReference>
<evidence type="ECO:0000256" key="3">
    <source>
        <dbReference type="ARBA" id="ARBA00022692"/>
    </source>
</evidence>
<evidence type="ECO:0000256" key="5">
    <source>
        <dbReference type="ARBA" id="ARBA00023136"/>
    </source>
</evidence>
<proteinExistence type="inferred from homology"/>
<evidence type="ECO:0000256" key="4">
    <source>
        <dbReference type="ARBA" id="ARBA00022989"/>
    </source>
</evidence>
<keyword evidence="3 6" id="KW-0812">Transmembrane</keyword>
<feature type="transmembrane region" description="Helical" evidence="6">
    <location>
        <begin position="144"/>
        <end position="167"/>
    </location>
</feature>
<dbReference type="InterPro" id="IPR006214">
    <property type="entry name" value="Bax_inhibitor_1-related"/>
</dbReference>
<feature type="transmembrane region" description="Helical" evidence="6">
    <location>
        <begin position="179"/>
        <end position="200"/>
    </location>
</feature>
<evidence type="ECO:0000256" key="2">
    <source>
        <dbReference type="ARBA" id="ARBA00010350"/>
    </source>
</evidence>
<name>A0A261FAH3_9BIFI</name>
<dbReference type="Pfam" id="PF01027">
    <property type="entry name" value="Bax1-I"/>
    <property type="match status" value="1"/>
</dbReference>
<keyword evidence="9" id="KW-1185">Reference proteome</keyword>
<dbReference type="OrthoDB" id="9793828at2"/>
<comment type="caution">
    <text evidence="8">The sequence shown here is derived from an EMBL/GenBank/DDBJ whole genome shotgun (WGS) entry which is preliminary data.</text>
</comment>
<dbReference type="PANTHER" id="PTHR23291:SF50">
    <property type="entry name" value="PROTEIN LIFEGUARD 4"/>
    <property type="match status" value="1"/>
</dbReference>
<dbReference type="AlphaFoldDB" id="A0A261FAH3"/>
<evidence type="ECO:0000256" key="7">
    <source>
        <dbReference type="SAM" id="MobiDB-lite"/>
    </source>
</evidence>
<organism evidence="8 9">
    <name type="scientific">Aeriscardovia aeriphila</name>
    <dbReference type="NCBI Taxonomy" id="218139"/>
    <lineage>
        <taxon>Bacteria</taxon>
        <taxon>Bacillati</taxon>
        <taxon>Actinomycetota</taxon>
        <taxon>Actinomycetes</taxon>
        <taxon>Bifidobacteriales</taxon>
        <taxon>Bifidobacteriaceae</taxon>
        <taxon>Aeriscardovia</taxon>
    </lineage>
</organism>
<dbReference type="Proteomes" id="UP000228976">
    <property type="component" value="Unassembled WGS sequence"/>
</dbReference>
<dbReference type="PANTHER" id="PTHR23291">
    <property type="entry name" value="BAX INHIBITOR-RELATED"/>
    <property type="match status" value="1"/>
</dbReference>
<accession>A0A261FAH3</accession>
<feature type="region of interest" description="Disordered" evidence="7">
    <location>
        <begin position="1"/>
        <end position="58"/>
    </location>
</feature>
<feature type="transmembrane region" description="Helical" evidence="6">
    <location>
        <begin position="206"/>
        <end position="225"/>
    </location>
</feature>
<gene>
    <name evidence="8" type="ORF">AEAE_0645</name>
</gene>
<feature type="compositionally biased region" description="Polar residues" evidence="7">
    <location>
        <begin position="29"/>
        <end position="53"/>
    </location>
</feature>
<comment type="similarity">
    <text evidence="2 6">Belongs to the BI1 family.</text>
</comment>
<evidence type="ECO:0000256" key="6">
    <source>
        <dbReference type="RuleBase" id="RU004379"/>
    </source>
</evidence>
<feature type="transmembrane region" description="Helical" evidence="6">
    <location>
        <begin position="237"/>
        <end position="255"/>
    </location>
</feature>
<evidence type="ECO:0000313" key="8">
    <source>
        <dbReference type="EMBL" id="OZG56157.1"/>
    </source>
</evidence>
<comment type="subcellular location">
    <subcellularLocation>
        <location evidence="1">Membrane</location>
        <topology evidence="1">Multi-pass membrane protein</topology>
    </subcellularLocation>
</comment>
<evidence type="ECO:0000313" key="9">
    <source>
        <dbReference type="Proteomes" id="UP000228976"/>
    </source>
</evidence>
<evidence type="ECO:0000256" key="1">
    <source>
        <dbReference type="ARBA" id="ARBA00004141"/>
    </source>
</evidence>
<keyword evidence="4 6" id="KW-1133">Transmembrane helix</keyword>
<dbReference type="CDD" id="cd10432">
    <property type="entry name" value="BI-1-like_bacterial"/>
    <property type="match status" value="1"/>
</dbReference>
<dbReference type="RefSeq" id="WP_158520483.1">
    <property type="nucleotide sequence ID" value="NZ_JACBYZ010000001.1"/>
</dbReference>
<feature type="compositionally biased region" description="Low complexity" evidence="7">
    <location>
        <begin position="1"/>
        <end position="28"/>
    </location>
</feature>
<feature type="transmembrane region" description="Helical" evidence="6">
    <location>
        <begin position="300"/>
        <end position="323"/>
    </location>
</feature>
<feature type="transmembrane region" description="Helical" evidence="6">
    <location>
        <begin position="118"/>
        <end position="138"/>
    </location>
</feature>
<keyword evidence="5 6" id="KW-0472">Membrane</keyword>